<keyword evidence="4" id="KW-0288">FMN</keyword>
<name>A0A8J3AGE2_9BIFI</name>
<dbReference type="InterPro" id="IPR014729">
    <property type="entry name" value="Rossmann-like_a/b/a_fold"/>
</dbReference>
<dbReference type="InterPro" id="IPR023468">
    <property type="entry name" value="Riboflavin_kinase"/>
</dbReference>
<accession>A0A8J3AGE2</accession>
<keyword evidence="3" id="KW-0285">Flavoprotein</keyword>
<evidence type="ECO:0000256" key="4">
    <source>
        <dbReference type="ARBA" id="ARBA00022643"/>
    </source>
</evidence>
<dbReference type="InterPro" id="IPR023465">
    <property type="entry name" value="Riboflavin_kinase_dom_sf"/>
</dbReference>
<evidence type="ECO:0000256" key="7">
    <source>
        <dbReference type="ARBA" id="ARBA00022741"/>
    </source>
</evidence>
<dbReference type="PANTHER" id="PTHR22749:SF6">
    <property type="entry name" value="RIBOFLAVIN KINASE"/>
    <property type="match status" value="1"/>
</dbReference>
<dbReference type="NCBIfam" id="TIGR00125">
    <property type="entry name" value="cyt_tran_rel"/>
    <property type="match status" value="1"/>
</dbReference>
<keyword evidence="7" id="KW-0547">Nucleotide-binding</keyword>
<proteinExistence type="inferred from homology"/>
<dbReference type="GO" id="GO:0003919">
    <property type="term" value="F:FMN adenylyltransferase activity"/>
    <property type="evidence" value="ECO:0007669"/>
    <property type="project" value="UniProtKB-EC"/>
</dbReference>
<evidence type="ECO:0000256" key="10">
    <source>
        <dbReference type="ARBA" id="ARBA00047880"/>
    </source>
</evidence>
<dbReference type="Pfam" id="PF01687">
    <property type="entry name" value="Flavokinase"/>
    <property type="match status" value="1"/>
</dbReference>
<dbReference type="SMART" id="SM00904">
    <property type="entry name" value="Flavokinase"/>
    <property type="match status" value="1"/>
</dbReference>
<comment type="pathway">
    <text evidence="1">Cofactor biosynthesis; FAD biosynthesis; FAD from FMN: step 1/1.</text>
</comment>
<sequence>MQVTHVTPDNSGEVQWPDFGKETRTVIAIGNFDGVHLGHQAVLQRAHDIAQRHHALSVAILFDPRPAVVFRYAADHQGQELAPDQTYDDSYALTTLEQRLNLIEQCGIDHAIIVRYTLAFGKLTYQYFLGALVGKLGMRTLVLGKDACIGKDRAGTVSAIDTVAQATRTFELAVVDDRGPGIQRIPTNPTPEAQQAFARLLLHPEQVTKAQRRAITKQYPNTTVRTWSSTFIRFALSCGAVDVAASILGRPYSVDGTVIHGKQRGRDLGFPTANLSTQLSSVVPADGVYAGWITDLDTPQQPRYAAAISIGTNPTFAHEDGQISRIIEAYALTDTWLDLYDHHIRVEFAQYLKPMLTFDSVDELVAAMQQYEQQTRIITDRYAAR</sequence>
<evidence type="ECO:0000256" key="5">
    <source>
        <dbReference type="ARBA" id="ARBA00022679"/>
    </source>
</evidence>
<dbReference type="GO" id="GO:0006747">
    <property type="term" value="P:FAD biosynthetic process"/>
    <property type="evidence" value="ECO:0007669"/>
    <property type="project" value="UniProtKB-UniPathway"/>
</dbReference>
<comment type="caution">
    <text evidence="13">The sequence shown here is derived from an EMBL/GenBank/DDBJ whole genome shotgun (WGS) entry which is preliminary data.</text>
</comment>
<evidence type="ECO:0000256" key="3">
    <source>
        <dbReference type="ARBA" id="ARBA00022630"/>
    </source>
</evidence>
<dbReference type="GO" id="GO:0008531">
    <property type="term" value="F:riboflavin kinase activity"/>
    <property type="evidence" value="ECO:0007669"/>
    <property type="project" value="UniProtKB-EC"/>
</dbReference>
<evidence type="ECO:0000256" key="8">
    <source>
        <dbReference type="ARBA" id="ARBA00022827"/>
    </source>
</evidence>
<reference evidence="13" key="2">
    <citation type="submission" date="2020-09" db="EMBL/GenBank/DDBJ databases">
        <authorList>
            <person name="Sun Q."/>
            <person name="Sedlacek I."/>
        </authorList>
    </citation>
    <scope>NUCLEOTIDE SEQUENCE</scope>
    <source>
        <strain evidence="13">CCM 8606</strain>
    </source>
</reference>
<dbReference type="PANTHER" id="PTHR22749">
    <property type="entry name" value="RIBOFLAVIN KINASE/FMN ADENYLYLTRANSFERASE"/>
    <property type="match status" value="1"/>
</dbReference>
<keyword evidence="9" id="KW-0067">ATP-binding</keyword>
<dbReference type="InterPro" id="IPR004821">
    <property type="entry name" value="Cyt_trans-like"/>
</dbReference>
<evidence type="ECO:0000256" key="11">
    <source>
        <dbReference type="ARBA" id="ARBA00049494"/>
    </source>
</evidence>
<dbReference type="EMBL" id="BMDH01000001">
    <property type="protein sequence ID" value="GGI12360.1"/>
    <property type="molecule type" value="Genomic_DNA"/>
</dbReference>
<dbReference type="AlphaFoldDB" id="A0A8J3AGE2"/>
<comment type="similarity">
    <text evidence="2">Belongs to the RibF family.</text>
</comment>
<dbReference type="Proteomes" id="UP000619536">
    <property type="component" value="Unassembled WGS sequence"/>
</dbReference>
<dbReference type="RefSeq" id="WP_188354270.1">
    <property type="nucleotide sequence ID" value="NZ_BMDH01000001.1"/>
</dbReference>
<evidence type="ECO:0000256" key="9">
    <source>
        <dbReference type="ARBA" id="ARBA00022840"/>
    </source>
</evidence>
<evidence type="ECO:0000259" key="12">
    <source>
        <dbReference type="SMART" id="SM00904"/>
    </source>
</evidence>
<feature type="domain" description="Riboflavin kinase" evidence="12">
    <location>
        <begin position="247"/>
        <end position="380"/>
    </location>
</feature>
<protein>
    <submittedName>
        <fullName evidence="13">FAD synthase</fullName>
    </submittedName>
</protein>
<evidence type="ECO:0000256" key="6">
    <source>
        <dbReference type="ARBA" id="ARBA00022695"/>
    </source>
</evidence>
<dbReference type="InterPro" id="IPR015864">
    <property type="entry name" value="FAD_synthase"/>
</dbReference>
<reference evidence="13" key="1">
    <citation type="journal article" date="2014" name="Int. J. Syst. Evol. Microbiol.">
        <title>Complete genome sequence of Corynebacterium casei LMG S-19264T (=DSM 44701T), isolated from a smear-ripened cheese.</title>
        <authorList>
            <consortium name="US DOE Joint Genome Institute (JGI-PGF)"/>
            <person name="Walter F."/>
            <person name="Albersmeier A."/>
            <person name="Kalinowski J."/>
            <person name="Ruckert C."/>
        </authorList>
    </citation>
    <scope>NUCLEOTIDE SEQUENCE</scope>
    <source>
        <strain evidence="13">CCM 8606</strain>
    </source>
</reference>
<gene>
    <name evidence="13" type="primary">ribF</name>
    <name evidence="13" type="ORF">GCM10007377_00570</name>
</gene>
<dbReference type="GO" id="GO:0009231">
    <property type="term" value="P:riboflavin biosynthetic process"/>
    <property type="evidence" value="ECO:0007669"/>
    <property type="project" value="InterPro"/>
</dbReference>
<dbReference type="SUPFAM" id="SSF82114">
    <property type="entry name" value="Riboflavin kinase-like"/>
    <property type="match status" value="1"/>
</dbReference>
<dbReference type="UniPathway" id="UPA00277">
    <property type="reaction ID" value="UER00407"/>
</dbReference>
<dbReference type="InterPro" id="IPR015865">
    <property type="entry name" value="Riboflavin_kinase_bac/euk"/>
</dbReference>
<dbReference type="Gene3D" id="3.40.50.620">
    <property type="entry name" value="HUPs"/>
    <property type="match status" value="1"/>
</dbReference>
<keyword evidence="8" id="KW-0274">FAD</keyword>
<evidence type="ECO:0000313" key="14">
    <source>
        <dbReference type="Proteomes" id="UP000619536"/>
    </source>
</evidence>
<organism evidence="13 14">
    <name type="scientific">Galliscardovia ingluviei</name>
    <dbReference type="NCBI Taxonomy" id="1769422"/>
    <lineage>
        <taxon>Bacteria</taxon>
        <taxon>Bacillati</taxon>
        <taxon>Actinomycetota</taxon>
        <taxon>Actinomycetes</taxon>
        <taxon>Bifidobacteriales</taxon>
        <taxon>Bifidobacteriaceae</taxon>
        <taxon>Galliscardovia</taxon>
    </lineage>
</organism>
<dbReference type="Gene3D" id="2.40.30.30">
    <property type="entry name" value="Riboflavin kinase-like"/>
    <property type="match status" value="1"/>
</dbReference>
<dbReference type="SUPFAM" id="SSF52374">
    <property type="entry name" value="Nucleotidylyl transferase"/>
    <property type="match status" value="1"/>
</dbReference>
<dbReference type="Pfam" id="PF06574">
    <property type="entry name" value="FAD_syn"/>
    <property type="match status" value="1"/>
</dbReference>
<comment type="catalytic activity">
    <reaction evidence="11">
        <text>FMN + ATP + H(+) = FAD + diphosphate</text>
        <dbReference type="Rhea" id="RHEA:17237"/>
        <dbReference type="ChEBI" id="CHEBI:15378"/>
        <dbReference type="ChEBI" id="CHEBI:30616"/>
        <dbReference type="ChEBI" id="CHEBI:33019"/>
        <dbReference type="ChEBI" id="CHEBI:57692"/>
        <dbReference type="ChEBI" id="CHEBI:58210"/>
        <dbReference type="EC" id="2.7.7.2"/>
    </reaction>
</comment>
<keyword evidence="5" id="KW-0808">Transferase</keyword>
<evidence type="ECO:0000256" key="2">
    <source>
        <dbReference type="ARBA" id="ARBA00010214"/>
    </source>
</evidence>
<evidence type="ECO:0000256" key="1">
    <source>
        <dbReference type="ARBA" id="ARBA00004726"/>
    </source>
</evidence>
<comment type="catalytic activity">
    <reaction evidence="10">
        <text>riboflavin + ATP = FMN + ADP + H(+)</text>
        <dbReference type="Rhea" id="RHEA:14357"/>
        <dbReference type="ChEBI" id="CHEBI:15378"/>
        <dbReference type="ChEBI" id="CHEBI:30616"/>
        <dbReference type="ChEBI" id="CHEBI:57986"/>
        <dbReference type="ChEBI" id="CHEBI:58210"/>
        <dbReference type="ChEBI" id="CHEBI:456216"/>
        <dbReference type="EC" id="2.7.1.26"/>
    </reaction>
</comment>
<dbReference type="GO" id="GO:0005524">
    <property type="term" value="F:ATP binding"/>
    <property type="evidence" value="ECO:0007669"/>
    <property type="project" value="UniProtKB-KW"/>
</dbReference>
<dbReference type="CDD" id="cd02064">
    <property type="entry name" value="FAD_synthetase_N"/>
    <property type="match status" value="1"/>
</dbReference>
<keyword evidence="14" id="KW-1185">Reference proteome</keyword>
<evidence type="ECO:0000313" key="13">
    <source>
        <dbReference type="EMBL" id="GGI12360.1"/>
    </source>
</evidence>
<dbReference type="GO" id="GO:0009398">
    <property type="term" value="P:FMN biosynthetic process"/>
    <property type="evidence" value="ECO:0007669"/>
    <property type="project" value="TreeGrafter"/>
</dbReference>
<keyword evidence="6" id="KW-0548">Nucleotidyltransferase</keyword>